<name>A0A5B7ENV1_PORTR</name>
<dbReference type="Proteomes" id="UP000324222">
    <property type="component" value="Unassembled WGS sequence"/>
</dbReference>
<organism evidence="1 2">
    <name type="scientific">Portunus trituberculatus</name>
    <name type="common">Swimming crab</name>
    <name type="synonym">Neptunus trituberculatus</name>
    <dbReference type="NCBI Taxonomy" id="210409"/>
    <lineage>
        <taxon>Eukaryota</taxon>
        <taxon>Metazoa</taxon>
        <taxon>Ecdysozoa</taxon>
        <taxon>Arthropoda</taxon>
        <taxon>Crustacea</taxon>
        <taxon>Multicrustacea</taxon>
        <taxon>Malacostraca</taxon>
        <taxon>Eumalacostraca</taxon>
        <taxon>Eucarida</taxon>
        <taxon>Decapoda</taxon>
        <taxon>Pleocyemata</taxon>
        <taxon>Brachyura</taxon>
        <taxon>Eubrachyura</taxon>
        <taxon>Portunoidea</taxon>
        <taxon>Portunidae</taxon>
        <taxon>Portuninae</taxon>
        <taxon>Portunus</taxon>
    </lineage>
</organism>
<keyword evidence="2" id="KW-1185">Reference proteome</keyword>
<dbReference type="EMBL" id="VSRR010003170">
    <property type="protein sequence ID" value="MPC34967.1"/>
    <property type="molecule type" value="Genomic_DNA"/>
</dbReference>
<dbReference type="AlphaFoldDB" id="A0A5B7ENV1"/>
<sequence length="76" mass="8486">MSTLLPAASRISGDAFDPTVVFRPEMLSLGLGSIDAYVFFFGSSTVLSRYAYYSMAHPQLHTPLFRLRDAQQEHTT</sequence>
<reference evidence="1 2" key="1">
    <citation type="submission" date="2019-05" db="EMBL/GenBank/DDBJ databases">
        <title>Another draft genome of Portunus trituberculatus and its Hox gene families provides insights of decapod evolution.</title>
        <authorList>
            <person name="Jeong J.-H."/>
            <person name="Song I."/>
            <person name="Kim S."/>
            <person name="Choi T."/>
            <person name="Kim D."/>
            <person name="Ryu S."/>
            <person name="Kim W."/>
        </authorList>
    </citation>
    <scope>NUCLEOTIDE SEQUENCE [LARGE SCALE GENOMIC DNA]</scope>
    <source>
        <tissue evidence="1">Muscle</tissue>
    </source>
</reference>
<protein>
    <submittedName>
        <fullName evidence="1">Uncharacterized protein</fullName>
    </submittedName>
</protein>
<accession>A0A5B7ENV1</accession>
<evidence type="ECO:0000313" key="1">
    <source>
        <dbReference type="EMBL" id="MPC34967.1"/>
    </source>
</evidence>
<comment type="caution">
    <text evidence="1">The sequence shown here is derived from an EMBL/GenBank/DDBJ whole genome shotgun (WGS) entry which is preliminary data.</text>
</comment>
<evidence type="ECO:0000313" key="2">
    <source>
        <dbReference type="Proteomes" id="UP000324222"/>
    </source>
</evidence>
<proteinExistence type="predicted"/>
<gene>
    <name evidence="1" type="ORF">E2C01_028372</name>
</gene>